<protein>
    <submittedName>
        <fullName evidence="1">Uncharacterized protein</fullName>
    </submittedName>
</protein>
<name>A0A3E0LKP0_9CHRO</name>
<gene>
    <name evidence="1" type="ORF">DWQ51_19845</name>
</gene>
<organism evidence="1 2">
    <name type="scientific">Microcystis wesenbergii TW10</name>
    <dbReference type="NCBI Taxonomy" id="2060474"/>
    <lineage>
        <taxon>Bacteria</taxon>
        <taxon>Bacillati</taxon>
        <taxon>Cyanobacteriota</taxon>
        <taxon>Cyanophyceae</taxon>
        <taxon>Oscillatoriophycideae</taxon>
        <taxon>Chroococcales</taxon>
        <taxon>Microcystaceae</taxon>
        <taxon>Microcystis</taxon>
    </lineage>
</organism>
<comment type="caution">
    <text evidence="1">The sequence shown here is derived from an EMBL/GenBank/DDBJ whole genome shotgun (WGS) entry which is preliminary data.</text>
</comment>
<reference evidence="1 2" key="1">
    <citation type="submission" date="2017-10" db="EMBL/GenBank/DDBJ databases">
        <title>A large-scale comparative metagenomic study reveals the eutrophication-driven functional interactions in six Microcystis-epibionts communities.</title>
        <authorList>
            <person name="Li Q."/>
            <person name="Lin F."/>
        </authorList>
    </citation>
    <scope>NUCLEOTIDE SEQUENCE [LARGE SCALE GENOMIC DNA]</scope>
    <source>
        <strain evidence="1">TW10</strain>
    </source>
</reference>
<proteinExistence type="predicted"/>
<evidence type="ECO:0000313" key="2">
    <source>
        <dbReference type="Proteomes" id="UP000257002"/>
    </source>
</evidence>
<accession>A0A3E0LKP0</accession>
<dbReference type="AlphaFoldDB" id="A0A3E0LKP0"/>
<evidence type="ECO:0000313" key="1">
    <source>
        <dbReference type="EMBL" id="REJ47936.1"/>
    </source>
</evidence>
<sequence>MKTQGFEARFSQNLAPVSREKPQNPYLAYISPLFSKPYLNWSKRTPVTPPPRLAGDELRPVKKTNRIAFP</sequence>
<dbReference type="Proteomes" id="UP000257002">
    <property type="component" value="Unassembled WGS sequence"/>
</dbReference>
<dbReference type="EMBL" id="QQWD01000030">
    <property type="protein sequence ID" value="REJ47936.1"/>
    <property type="molecule type" value="Genomic_DNA"/>
</dbReference>